<feature type="chain" id="PRO_5016902823" evidence="2">
    <location>
        <begin position="26"/>
        <end position="272"/>
    </location>
</feature>
<reference evidence="6" key="1">
    <citation type="submission" date="2018-08" db="EMBL/GenBank/DDBJ databases">
        <authorList>
            <person name="Im W.T."/>
        </authorList>
    </citation>
    <scope>NUCLEOTIDE SEQUENCE [LARGE SCALE GENOMIC DNA]</scope>
    <source>
        <strain evidence="6">LA-28</strain>
    </source>
</reference>
<evidence type="ECO:0000313" key="5">
    <source>
        <dbReference type="EMBL" id="RFC69192.1"/>
    </source>
</evidence>
<evidence type="ECO:0000256" key="1">
    <source>
        <dbReference type="ARBA" id="ARBA00022729"/>
    </source>
</evidence>
<dbReference type="InterPro" id="IPR001638">
    <property type="entry name" value="Solute-binding_3/MltF_N"/>
</dbReference>
<dbReference type="RefSeq" id="WP_116621813.1">
    <property type="nucleotide sequence ID" value="NZ_QURN01000001.1"/>
</dbReference>
<evidence type="ECO:0000313" key="6">
    <source>
        <dbReference type="Proteomes" id="UP000262379"/>
    </source>
</evidence>
<proteinExistence type="predicted"/>
<dbReference type="AlphaFoldDB" id="A0A371XIZ1"/>
<dbReference type="PANTHER" id="PTHR35936">
    <property type="entry name" value="MEMBRANE-BOUND LYTIC MUREIN TRANSGLYCOSYLASE F"/>
    <property type="match status" value="1"/>
</dbReference>
<dbReference type="SUPFAM" id="SSF53850">
    <property type="entry name" value="Periplasmic binding protein-like II"/>
    <property type="match status" value="1"/>
</dbReference>
<evidence type="ECO:0000259" key="3">
    <source>
        <dbReference type="SMART" id="SM00062"/>
    </source>
</evidence>
<protein>
    <submittedName>
        <fullName evidence="5">Amino acid ABC transporter</fullName>
    </submittedName>
</protein>
<evidence type="ECO:0000256" key="2">
    <source>
        <dbReference type="SAM" id="SignalP"/>
    </source>
</evidence>
<keyword evidence="6" id="KW-1185">Reference proteome</keyword>
<gene>
    <name evidence="5" type="ORF">DY251_00035</name>
</gene>
<dbReference type="Pfam" id="PF00497">
    <property type="entry name" value="SBP_bac_3"/>
    <property type="match status" value="1"/>
</dbReference>
<keyword evidence="1 2" id="KW-0732">Signal</keyword>
<dbReference type="GO" id="GO:0015276">
    <property type="term" value="F:ligand-gated monoatomic ion channel activity"/>
    <property type="evidence" value="ECO:0007669"/>
    <property type="project" value="InterPro"/>
</dbReference>
<feature type="domain" description="Ionotropic glutamate receptor C-terminal" evidence="4">
    <location>
        <begin position="36"/>
        <end position="261"/>
    </location>
</feature>
<feature type="domain" description="Solute-binding protein family 3/N-terminal" evidence="3">
    <location>
        <begin position="36"/>
        <end position="262"/>
    </location>
</feature>
<name>A0A371XIZ1_9HYPH</name>
<dbReference type="SMART" id="SM00062">
    <property type="entry name" value="PBPb"/>
    <property type="match status" value="1"/>
</dbReference>
<accession>A0A371XIZ1</accession>
<feature type="signal peptide" evidence="2">
    <location>
        <begin position="1"/>
        <end position="25"/>
    </location>
</feature>
<organism evidence="5 6">
    <name type="scientific">Mesorhizobium denitrificans</name>
    <dbReference type="NCBI Taxonomy" id="2294114"/>
    <lineage>
        <taxon>Bacteria</taxon>
        <taxon>Pseudomonadati</taxon>
        <taxon>Pseudomonadota</taxon>
        <taxon>Alphaproteobacteria</taxon>
        <taxon>Hyphomicrobiales</taxon>
        <taxon>Phyllobacteriaceae</taxon>
        <taxon>Mesorhizobium</taxon>
    </lineage>
</organism>
<dbReference type="Gene3D" id="3.40.190.10">
    <property type="entry name" value="Periplasmic binding protein-like II"/>
    <property type="match status" value="2"/>
</dbReference>
<dbReference type="PANTHER" id="PTHR35936:SF17">
    <property type="entry name" value="ARGININE-BINDING EXTRACELLULAR PROTEIN ARTP"/>
    <property type="match status" value="1"/>
</dbReference>
<dbReference type="SMART" id="SM00079">
    <property type="entry name" value="PBPe"/>
    <property type="match status" value="1"/>
</dbReference>
<dbReference type="EMBL" id="QURN01000001">
    <property type="protein sequence ID" value="RFC69192.1"/>
    <property type="molecule type" value="Genomic_DNA"/>
</dbReference>
<evidence type="ECO:0000259" key="4">
    <source>
        <dbReference type="SMART" id="SM00079"/>
    </source>
</evidence>
<dbReference type="InterPro" id="IPR001320">
    <property type="entry name" value="Iontro_rcpt_C"/>
</dbReference>
<sequence>MTFSKALKSALLGLAVLGLTVPAMADQLADIKAKGKIETATDMHYAPFDMLNNGTYEGMTKDLFDQVAKEIGAEPVYQDIPWTAELPGLEVKKFDIVIAPVTITPERLERYSFTLPIADATVALVRAASNTEMKAPEDIKGKTVGVQQGTAQFKQLQAFGEKLGGVSVKEYGTTDEAYADLAAGRLDAVAGSLPNLTYLVKSRPETFAMFDKATFGQPTYFAWVARKDADTESFVKAINDAMLKMTDDGRVKAIQEKWLGAYTELPREVPTK</sequence>
<dbReference type="Proteomes" id="UP000262379">
    <property type="component" value="Unassembled WGS sequence"/>
</dbReference>
<dbReference type="GO" id="GO:0016020">
    <property type="term" value="C:membrane"/>
    <property type="evidence" value="ECO:0007669"/>
    <property type="project" value="InterPro"/>
</dbReference>
<comment type="caution">
    <text evidence="5">The sequence shown here is derived from an EMBL/GenBank/DDBJ whole genome shotgun (WGS) entry which is preliminary data.</text>
</comment>